<dbReference type="Proteomes" id="UP000789901">
    <property type="component" value="Unassembled WGS sequence"/>
</dbReference>
<organism evidence="2 3">
    <name type="scientific">Gigaspora margarita</name>
    <dbReference type="NCBI Taxonomy" id="4874"/>
    <lineage>
        <taxon>Eukaryota</taxon>
        <taxon>Fungi</taxon>
        <taxon>Fungi incertae sedis</taxon>
        <taxon>Mucoromycota</taxon>
        <taxon>Glomeromycotina</taxon>
        <taxon>Glomeromycetes</taxon>
        <taxon>Diversisporales</taxon>
        <taxon>Gigasporaceae</taxon>
        <taxon>Gigaspora</taxon>
    </lineage>
</organism>
<evidence type="ECO:0000256" key="1">
    <source>
        <dbReference type="SAM" id="Coils"/>
    </source>
</evidence>
<protein>
    <submittedName>
        <fullName evidence="2">41363_t:CDS:1</fullName>
    </submittedName>
</protein>
<reference evidence="2 3" key="1">
    <citation type="submission" date="2021-06" db="EMBL/GenBank/DDBJ databases">
        <authorList>
            <person name="Kallberg Y."/>
            <person name="Tangrot J."/>
            <person name="Rosling A."/>
        </authorList>
    </citation>
    <scope>NUCLEOTIDE SEQUENCE [LARGE SCALE GENOMIC DNA]</scope>
    <source>
        <strain evidence="2 3">120-4 pot B 10/14</strain>
    </source>
</reference>
<evidence type="ECO:0000313" key="2">
    <source>
        <dbReference type="EMBL" id="CAG8846368.1"/>
    </source>
</evidence>
<gene>
    <name evidence="2" type="ORF">GMARGA_LOCUS38125</name>
</gene>
<feature type="non-terminal residue" evidence="2">
    <location>
        <position position="1"/>
    </location>
</feature>
<sequence>LTSGKLLKDKYYKLLQYTQNITQQNIALLQDKDNLNQANNTLQARIEELINELKQSTKTIEELTKSNN</sequence>
<evidence type="ECO:0000313" key="3">
    <source>
        <dbReference type="Proteomes" id="UP000789901"/>
    </source>
</evidence>
<proteinExistence type="predicted"/>
<accession>A0ABN7X2E6</accession>
<comment type="caution">
    <text evidence="2">The sequence shown here is derived from an EMBL/GenBank/DDBJ whole genome shotgun (WGS) entry which is preliminary data.</text>
</comment>
<dbReference type="EMBL" id="CAJVQB010083172">
    <property type="protein sequence ID" value="CAG8846368.1"/>
    <property type="molecule type" value="Genomic_DNA"/>
</dbReference>
<name>A0ABN7X2E6_GIGMA</name>
<keyword evidence="3" id="KW-1185">Reference proteome</keyword>
<feature type="coiled-coil region" evidence="1">
    <location>
        <begin position="25"/>
        <end position="66"/>
    </location>
</feature>
<feature type="non-terminal residue" evidence="2">
    <location>
        <position position="68"/>
    </location>
</feature>
<keyword evidence="1" id="KW-0175">Coiled coil</keyword>